<gene>
    <name evidence="6" type="primary">SUVC15G1060</name>
    <name evidence="6" type="ORF">SUVC_15G1060</name>
</gene>
<dbReference type="Pfam" id="PF07264">
    <property type="entry name" value="EI24"/>
    <property type="match status" value="1"/>
</dbReference>
<feature type="transmembrane region" description="Helical" evidence="5">
    <location>
        <begin position="244"/>
        <end position="261"/>
    </location>
</feature>
<feature type="transmembrane region" description="Helical" evidence="5">
    <location>
        <begin position="137"/>
        <end position="158"/>
    </location>
</feature>
<evidence type="ECO:0000256" key="5">
    <source>
        <dbReference type="SAM" id="Phobius"/>
    </source>
</evidence>
<dbReference type="GO" id="GO:0005619">
    <property type="term" value="C:ascospore wall"/>
    <property type="evidence" value="ECO:0007669"/>
    <property type="project" value="TreeGrafter"/>
</dbReference>
<keyword evidence="3 5" id="KW-1133">Transmembrane helix</keyword>
<dbReference type="InterPro" id="IPR052786">
    <property type="entry name" value="Spore_wall_assembly"/>
</dbReference>
<feature type="transmembrane region" description="Helical" evidence="5">
    <location>
        <begin position="110"/>
        <end position="130"/>
    </location>
</feature>
<dbReference type="Proteomes" id="UP001162090">
    <property type="component" value="Chromosome 15"/>
</dbReference>
<sequence length="342" mass="39429">MKPKIELISHTHNSNVTGVSSSTFAERRLHTTGEPSKEHATLEANKTNTWLIILRNQFEFWFPDTIPTMKLRYDLLKKNFIKEIFSSKAFIYPFLGFYEVLTNPVYWKHIFLFALCYALIFITIAGLFYVTFVPLLVPWAIVLLGPLGVVLVHIQWILQTNVLTAFVCRTLVLTHITNQIFDISLVLQDQDEFLKAGKHLPKPQIKHRNIDEPDAVRNFNTVKGSWVFKIPKFLFGMVFKLSDFTTLTLLSLIPIIGPILANQLMAPRRTYTYLQRYFLLRGFSKKEAKDFQYEHYASFICFGMSAGLLEIIPFFTIITISSNTVGAAKWCSSLLREGKKEE</sequence>
<organism evidence="6 7">
    <name type="scientific">Saccharomyces uvarum</name>
    <name type="common">Yeast</name>
    <name type="synonym">Saccharomyces bayanus var. uvarum</name>
    <dbReference type="NCBI Taxonomy" id="230603"/>
    <lineage>
        <taxon>Eukaryota</taxon>
        <taxon>Fungi</taxon>
        <taxon>Dikarya</taxon>
        <taxon>Ascomycota</taxon>
        <taxon>Saccharomycotina</taxon>
        <taxon>Saccharomycetes</taxon>
        <taxon>Saccharomycetales</taxon>
        <taxon>Saccharomycetaceae</taxon>
        <taxon>Saccharomyces</taxon>
    </lineage>
</organism>
<dbReference type="AlphaFoldDB" id="A0AA35J9A6"/>
<dbReference type="InterPro" id="IPR059112">
    <property type="entry name" value="CysZ/EI24"/>
</dbReference>
<reference evidence="6" key="1">
    <citation type="submission" date="2022-10" db="EMBL/GenBank/DDBJ databases">
        <authorList>
            <person name="Byrne P K."/>
        </authorList>
    </citation>
    <scope>NUCLEOTIDE SEQUENCE</scope>
    <source>
        <strain evidence="6">CBS7001</strain>
    </source>
</reference>
<evidence type="ECO:0008006" key="8">
    <source>
        <dbReference type="Google" id="ProtNLM"/>
    </source>
</evidence>
<comment type="subcellular location">
    <subcellularLocation>
        <location evidence="1">Membrane</location>
        <topology evidence="1">Multi-pass membrane protein</topology>
    </subcellularLocation>
</comment>
<dbReference type="GO" id="GO:0005628">
    <property type="term" value="C:prospore membrane"/>
    <property type="evidence" value="ECO:0007669"/>
    <property type="project" value="TreeGrafter"/>
</dbReference>
<feature type="transmembrane region" description="Helical" evidence="5">
    <location>
        <begin position="80"/>
        <end position="98"/>
    </location>
</feature>
<name>A0AA35J9A6_SACUV</name>
<dbReference type="PANTHER" id="PTHR34292">
    <property type="entry name" value="OUTER SPORE WALL PROTEIN LDS1"/>
    <property type="match status" value="1"/>
</dbReference>
<evidence type="ECO:0000313" key="7">
    <source>
        <dbReference type="Proteomes" id="UP001162090"/>
    </source>
</evidence>
<keyword evidence="4 5" id="KW-0472">Membrane</keyword>
<evidence type="ECO:0000256" key="1">
    <source>
        <dbReference type="ARBA" id="ARBA00004141"/>
    </source>
</evidence>
<dbReference type="GO" id="GO:0005811">
    <property type="term" value="C:lipid droplet"/>
    <property type="evidence" value="ECO:0007669"/>
    <property type="project" value="TreeGrafter"/>
</dbReference>
<proteinExistence type="predicted"/>
<evidence type="ECO:0000313" key="6">
    <source>
        <dbReference type="EMBL" id="CAI4051242.1"/>
    </source>
</evidence>
<protein>
    <recommendedName>
        <fullName evidence="8">Outer spore wall protein RRT8</fullName>
    </recommendedName>
</protein>
<evidence type="ECO:0000256" key="3">
    <source>
        <dbReference type="ARBA" id="ARBA00022989"/>
    </source>
</evidence>
<dbReference type="EMBL" id="OX365926">
    <property type="protein sequence ID" value="CAI4051242.1"/>
    <property type="molecule type" value="Genomic_DNA"/>
</dbReference>
<keyword evidence="2 5" id="KW-0812">Transmembrane</keyword>
<evidence type="ECO:0000256" key="2">
    <source>
        <dbReference type="ARBA" id="ARBA00022692"/>
    </source>
</evidence>
<accession>A0AA35J9A6</accession>
<dbReference type="PANTHER" id="PTHR34292:SF3">
    <property type="entry name" value="OUTER SPORE WALL PROTEIN LDS2-RELATED"/>
    <property type="match status" value="1"/>
</dbReference>
<feature type="transmembrane region" description="Helical" evidence="5">
    <location>
        <begin position="296"/>
        <end position="320"/>
    </location>
</feature>
<evidence type="ECO:0000256" key="4">
    <source>
        <dbReference type="ARBA" id="ARBA00023136"/>
    </source>
</evidence>